<protein>
    <submittedName>
        <fullName evidence="2">Uncharacterized protein</fullName>
    </submittedName>
</protein>
<feature type="transmembrane region" description="Helical" evidence="1">
    <location>
        <begin position="130"/>
        <end position="149"/>
    </location>
</feature>
<gene>
    <name evidence="2" type="ORF">T02_5447</name>
</gene>
<organism evidence="2 3">
    <name type="scientific">Trichinella nativa</name>
    <dbReference type="NCBI Taxonomy" id="6335"/>
    <lineage>
        <taxon>Eukaryota</taxon>
        <taxon>Metazoa</taxon>
        <taxon>Ecdysozoa</taxon>
        <taxon>Nematoda</taxon>
        <taxon>Enoplea</taxon>
        <taxon>Dorylaimia</taxon>
        <taxon>Trichinellida</taxon>
        <taxon>Trichinellidae</taxon>
        <taxon>Trichinella</taxon>
    </lineage>
</organism>
<accession>A0A0V1L125</accession>
<name>A0A0V1L125_9BILA</name>
<evidence type="ECO:0000256" key="1">
    <source>
        <dbReference type="SAM" id="Phobius"/>
    </source>
</evidence>
<dbReference type="Proteomes" id="UP000054721">
    <property type="component" value="Unassembled WGS sequence"/>
</dbReference>
<keyword evidence="1" id="KW-0812">Transmembrane</keyword>
<dbReference type="AlphaFoldDB" id="A0A0V1L125"/>
<dbReference type="EMBL" id="JYDW01000169">
    <property type="protein sequence ID" value="KRZ53251.1"/>
    <property type="molecule type" value="Genomic_DNA"/>
</dbReference>
<comment type="caution">
    <text evidence="2">The sequence shown here is derived from an EMBL/GenBank/DDBJ whole genome shotgun (WGS) entry which is preliminary data.</text>
</comment>
<evidence type="ECO:0000313" key="2">
    <source>
        <dbReference type="EMBL" id="KRZ53251.1"/>
    </source>
</evidence>
<sequence length="207" mass="23785">MLYSGDPAPSDETVEVTSLSLITRKTFVQYKLWHHLISSRLNKSTLFAFNYSIRCHAIHRARGQPYFRSLTLICVMLCMVTDGFLSLLIWGMLWFYPDSRKSVTSHHFNPDCHIILCQSNRRGLDSHYHVPQFCVTFFVFFLLWTLSYVRITSIRSKCDVTNISNDPINPATMEAEVGIGALKMSLKKIIRVPVAVGKISFECELQK</sequence>
<reference evidence="2 3" key="1">
    <citation type="submission" date="2015-05" db="EMBL/GenBank/DDBJ databases">
        <title>Evolution of Trichinella species and genotypes.</title>
        <authorList>
            <person name="Korhonen P.K."/>
            <person name="Edoardo P."/>
            <person name="Giuseppe L.R."/>
            <person name="Gasser R.B."/>
        </authorList>
    </citation>
    <scope>NUCLEOTIDE SEQUENCE [LARGE SCALE GENOMIC DNA]</scope>
    <source>
        <strain evidence="2">ISS10</strain>
    </source>
</reference>
<dbReference type="OrthoDB" id="5934806at2759"/>
<feature type="transmembrane region" description="Helical" evidence="1">
    <location>
        <begin position="70"/>
        <end position="96"/>
    </location>
</feature>
<keyword evidence="3" id="KW-1185">Reference proteome</keyword>
<keyword evidence="1" id="KW-1133">Transmembrane helix</keyword>
<keyword evidence="1" id="KW-0472">Membrane</keyword>
<proteinExistence type="predicted"/>
<evidence type="ECO:0000313" key="3">
    <source>
        <dbReference type="Proteomes" id="UP000054721"/>
    </source>
</evidence>